<dbReference type="EMBL" id="LGRX02035699">
    <property type="protein sequence ID" value="KAK3233485.1"/>
    <property type="molecule type" value="Genomic_DNA"/>
</dbReference>
<proteinExistence type="predicted"/>
<accession>A0AAE0ENZ3</accession>
<keyword evidence="2" id="KW-1185">Reference proteome</keyword>
<dbReference type="Proteomes" id="UP001190700">
    <property type="component" value="Unassembled WGS sequence"/>
</dbReference>
<name>A0AAE0ENZ3_9CHLO</name>
<sequence length="511" mass="58393">MHASTILPVAIIQLTLIELRREFYLANRELIVTTVVFTHTLPLLICLLLDSSLSQHDNFKEQTVRMEMIKGLIVPCTYSFGAFVRAHWLLPRLLLRQFVWPGLLFWLKLNAQDCLRMVCFTLLIPCAVTFIIDKKCFTHFQNVWDRAFTHGTDREILDRVLRSSFPWSNKSFHEILRLFMFRPLIRLCIDLATGFQALLSTCDDFVHAHCRHWFCLRLRSQLQSSRLEPPCSRDVTAPSGSGVTSHGFTEGMTRDEFDRLCLVCFDREGVSGQWHELHQHCSGRTCDLCVRVLAEDRKPMSLPCPFCRRVLPPPRHPTQPPYVERDLTWKMAQLNLAGAAQASPSDLPCWVQLCALAEPWYNAQELADALGAFVQDHERTFRGLCAGARVEYRQLLWRIASMDPADDTVILLATCWFTDSILVVLKSDCPTHLVIFTSSLPLEQAGDAMHLPWGLNELRWQPLYDWLDTLDYASQERCSSLPHCLSQIVEAPKMSTGSCKGRNYASAAGRP</sequence>
<organism evidence="1 2">
    <name type="scientific">Cymbomonas tetramitiformis</name>
    <dbReference type="NCBI Taxonomy" id="36881"/>
    <lineage>
        <taxon>Eukaryota</taxon>
        <taxon>Viridiplantae</taxon>
        <taxon>Chlorophyta</taxon>
        <taxon>Pyramimonadophyceae</taxon>
        <taxon>Pyramimonadales</taxon>
        <taxon>Pyramimonadaceae</taxon>
        <taxon>Cymbomonas</taxon>
    </lineage>
</organism>
<gene>
    <name evidence="1" type="ORF">CYMTET_56225</name>
</gene>
<evidence type="ECO:0000313" key="1">
    <source>
        <dbReference type="EMBL" id="KAK3233485.1"/>
    </source>
</evidence>
<dbReference type="AlphaFoldDB" id="A0AAE0ENZ3"/>
<reference evidence="1 2" key="1">
    <citation type="journal article" date="2015" name="Genome Biol. Evol.">
        <title>Comparative Genomics of a Bacterivorous Green Alga Reveals Evolutionary Causalities and Consequences of Phago-Mixotrophic Mode of Nutrition.</title>
        <authorList>
            <person name="Burns J.A."/>
            <person name="Paasch A."/>
            <person name="Narechania A."/>
            <person name="Kim E."/>
        </authorList>
    </citation>
    <scope>NUCLEOTIDE SEQUENCE [LARGE SCALE GENOMIC DNA]</scope>
    <source>
        <strain evidence="1 2">PLY_AMNH</strain>
    </source>
</reference>
<evidence type="ECO:0008006" key="3">
    <source>
        <dbReference type="Google" id="ProtNLM"/>
    </source>
</evidence>
<comment type="caution">
    <text evidence="1">The sequence shown here is derived from an EMBL/GenBank/DDBJ whole genome shotgun (WGS) entry which is preliminary data.</text>
</comment>
<protein>
    <recommendedName>
        <fullName evidence="3">RING-type domain-containing protein</fullName>
    </recommendedName>
</protein>
<evidence type="ECO:0000313" key="2">
    <source>
        <dbReference type="Proteomes" id="UP001190700"/>
    </source>
</evidence>